<keyword evidence="1" id="KW-0472">Membrane</keyword>
<reference evidence="2" key="1">
    <citation type="submission" date="2017-04" db="EMBL/GenBank/DDBJ databases">
        <title>Genome deletions in a multicellular cyanobacterial endosymbiont for morphological adaptation in marine diatoms.</title>
        <authorList>
            <person name="Wang Y."/>
            <person name="Gao H."/>
            <person name="Li R."/>
            <person name="Xu X."/>
        </authorList>
    </citation>
    <scope>NUCLEOTIDE SEQUENCE</scope>
    <source>
        <strain evidence="2">FACHB 800</strain>
    </source>
</reference>
<keyword evidence="1" id="KW-1133">Transmembrane helix</keyword>
<gene>
    <name evidence="2" type="ORF">B6N60_00514</name>
</gene>
<dbReference type="AlphaFoldDB" id="A0A975T5K2"/>
<dbReference type="Proteomes" id="UP000683511">
    <property type="component" value="Chromosome"/>
</dbReference>
<keyword evidence="3" id="KW-1185">Reference proteome</keyword>
<evidence type="ECO:0000256" key="1">
    <source>
        <dbReference type="SAM" id="Phobius"/>
    </source>
</evidence>
<name>A0A975T5K2_9NOST</name>
<proteinExistence type="predicted"/>
<evidence type="ECO:0000313" key="3">
    <source>
        <dbReference type="Proteomes" id="UP000683511"/>
    </source>
</evidence>
<feature type="transmembrane region" description="Helical" evidence="1">
    <location>
        <begin position="59"/>
        <end position="81"/>
    </location>
</feature>
<evidence type="ECO:0000313" key="2">
    <source>
        <dbReference type="EMBL" id="QXE21836.1"/>
    </source>
</evidence>
<protein>
    <submittedName>
        <fullName evidence="2">Uncharacterized protein</fullName>
    </submittedName>
</protein>
<keyword evidence="1" id="KW-0812">Transmembrane</keyword>
<dbReference type="KEGG" id="rsin:B6N60_00514"/>
<organism evidence="2 3">
    <name type="scientific">Richelia sinica FACHB-800</name>
    <dbReference type="NCBI Taxonomy" id="1357546"/>
    <lineage>
        <taxon>Bacteria</taxon>
        <taxon>Bacillati</taxon>
        <taxon>Cyanobacteriota</taxon>
        <taxon>Cyanophyceae</taxon>
        <taxon>Nostocales</taxon>
        <taxon>Nostocaceae</taxon>
        <taxon>Richelia</taxon>
    </lineage>
</organism>
<dbReference type="EMBL" id="CP021056">
    <property type="protein sequence ID" value="QXE21836.1"/>
    <property type="molecule type" value="Genomic_DNA"/>
</dbReference>
<accession>A0A975T5K2</accession>
<sequence length="100" mass="11329">MKPIKTHIGLFSCPYCQEKLVVCQSGHYVRDPFIWKQIVLSSSLRRQSQPLARIIRDFVLFKSPFLALLAGGAIILGTIALTQESTNYQQQTLPDSHRTL</sequence>